<dbReference type="EMBL" id="QSSQ01000020">
    <property type="protein sequence ID" value="RGM01847.1"/>
    <property type="molecule type" value="Genomic_DNA"/>
</dbReference>
<comment type="similarity">
    <text evidence="7">Belongs to the binding-protein-dependent transport system permease family.</text>
</comment>
<feature type="transmembrane region" description="Helical" evidence="7">
    <location>
        <begin position="105"/>
        <end position="126"/>
    </location>
</feature>
<evidence type="ECO:0000313" key="9">
    <source>
        <dbReference type="EMBL" id="CUN95904.1"/>
    </source>
</evidence>
<feature type="transmembrane region" description="Helical" evidence="7">
    <location>
        <begin position="138"/>
        <end position="161"/>
    </location>
</feature>
<keyword evidence="4 7" id="KW-0812">Transmembrane</keyword>
<protein>
    <submittedName>
        <fullName evidence="9 10">ABC transporter permease</fullName>
    </submittedName>
</protein>
<evidence type="ECO:0000256" key="2">
    <source>
        <dbReference type="ARBA" id="ARBA00022448"/>
    </source>
</evidence>
<keyword evidence="2 7" id="KW-0813">Transport</keyword>
<gene>
    <name evidence="9" type="primary">ycjP_31</name>
    <name evidence="10" type="ORF">DXC39_18265</name>
    <name evidence="9" type="ORF">ERS852407_01484</name>
</gene>
<dbReference type="Pfam" id="PF00528">
    <property type="entry name" value="BPD_transp_1"/>
    <property type="match status" value="1"/>
</dbReference>
<proteinExistence type="inferred from homology"/>
<evidence type="ECO:0000256" key="3">
    <source>
        <dbReference type="ARBA" id="ARBA00022475"/>
    </source>
</evidence>
<dbReference type="AlphaFoldDB" id="A0A174B5A0"/>
<feature type="domain" description="ABC transmembrane type-1" evidence="8">
    <location>
        <begin position="70"/>
        <end position="261"/>
    </location>
</feature>
<evidence type="ECO:0000256" key="4">
    <source>
        <dbReference type="ARBA" id="ARBA00022692"/>
    </source>
</evidence>
<keyword evidence="3" id="KW-1003">Cell membrane</keyword>
<dbReference type="CDD" id="cd06261">
    <property type="entry name" value="TM_PBP2"/>
    <property type="match status" value="1"/>
</dbReference>
<feature type="transmembrane region" description="Helical" evidence="7">
    <location>
        <begin position="182"/>
        <end position="204"/>
    </location>
</feature>
<dbReference type="InterPro" id="IPR000515">
    <property type="entry name" value="MetI-like"/>
</dbReference>
<dbReference type="RefSeq" id="WP_055653908.1">
    <property type="nucleotide sequence ID" value="NZ_CABIXC010000003.1"/>
</dbReference>
<keyword evidence="5 7" id="KW-1133">Transmembrane helix</keyword>
<dbReference type="Gene3D" id="1.10.3720.10">
    <property type="entry name" value="MetI-like"/>
    <property type="match status" value="1"/>
</dbReference>
<evidence type="ECO:0000256" key="1">
    <source>
        <dbReference type="ARBA" id="ARBA00004651"/>
    </source>
</evidence>
<feature type="transmembrane region" description="Helical" evidence="7">
    <location>
        <begin position="240"/>
        <end position="261"/>
    </location>
</feature>
<dbReference type="Proteomes" id="UP000261257">
    <property type="component" value="Unassembled WGS sequence"/>
</dbReference>
<dbReference type="Proteomes" id="UP000095651">
    <property type="component" value="Unassembled WGS sequence"/>
</dbReference>
<dbReference type="GO" id="GO:0055085">
    <property type="term" value="P:transmembrane transport"/>
    <property type="evidence" value="ECO:0007669"/>
    <property type="project" value="InterPro"/>
</dbReference>
<evidence type="ECO:0000259" key="8">
    <source>
        <dbReference type="PROSITE" id="PS50928"/>
    </source>
</evidence>
<reference evidence="9 11" key="1">
    <citation type="submission" date="2015-09" db="EMBL/GenBank/DDBJ databases">
        <authorList>
            <consortium name="Pathogen Informatics"/>
        </authorList>
    </citation>
    <scope>NUCLEOTIDE SEQUENCE [LARGE SCALE GENOMIC DNA]</scope>
    <source>
        <strain evidence="9 11">2789STDY5608850</strain>
    </source>
</reference>
<organism evidence="9 11">
    <name type="scientific">Hungatella hathewayi</name>
    <dbReference type="NCBI Taxonomy" id="154046"/>
    <lineage>
        <taxon>Bacteria</taxon>
        <taxon>Bacillati</taxon>
        <taxon>Bacillota</taxon>
        <taxon>Clostridia</taxon>
        <taxon>Lachnospirales</taxon>
        <taxon>Lachnospiraceae</taxon>
        <taxon>Hungatella</taxon>
    </lineage>
</organism>
<dbReference type="EMBL" id="CYZE01000003">
    <property type="protein sequence ID" value="CUN95904.1"/>
    <property type="molecule type" value="Genomic_DNA"/>
</dbReference>
<accession>A0A174B5A0</accession>
<feature type="transmembrane region" description="Helical" evidence="7">
    <location>
        <begin position="12"/>
        <end position="33"/>
    </location>
</feature>
<comment type="subcellular location">
    <subcellularLocation>
        <location evidence="1 7">Cell membrane</location>
        <topology evidence="1 7">Multi-pass membrane protein</topology>
    </subcellularLocation>
</comment>
<dbReference type="PROSITE" id="PS50928">
    <property type="entry name" value="ABC_TM1"/>
    <property type="match status" value="1"/>
</dbReference>
<name>A0A174B5A0_9FIRM</name>
<evidence type="ECO:0000313" key="12">
    <source>
        <dbReference type="Proteomes" id="UP000261257"/>
    </source>
</evidence>
<dbReference type="PANTHER" id="PTHR43744">
    <property type="entry name" value="ABC TRANSPORTER PERMEASE PROTEIN MG189-RELATED-RELATED"/>
    <property type="match status" value="1"/>
</dbReference>
<evidence type="ECO:0000313" key="11">
    <source>
        <dbReference type="Proteomes" id="UP000095651"/>
    </source>
</evidence>
<keyword evidence="6 7" id="KW-0472">Membrane</keyword>
<reference evidence="10 12" key="2">
    <citation type="submission" date="2018-08" db="EMBL/GenBank/DDBJ databases">
        <title>A genome reference for cultivated species of the human gut microbiota.</title>
        <authorList>
            <person name="Zou Y."/>
            <person name="Xue W."/>
            <person name="Luo G."/>
        </authorList>
    </citation>
    <scope>NUCLEOTIDE SEQUENCE [LARGE SCALE GENOMIC DNA]</scope>
    <source>
        <strain evidence="10 12">TF05-11AC</strain>
    </source>
</reference>
<evidence type="ECO:0000313" key="10">
    <source>
        <dbReference type="EMBL" id="RGM01847.1"/>
    </source>
</evidence>
<dbReference type="SUPFAM" id="SSF161098">
    <property type="entry name" value="MetI-like"/>
    <property type="match status" value="1"/>
</dbReference>
<dbReference type="PANTHER" id="PTHR43744:SF12">
    <property type="entry name" value="ABC TRANSPORTER PERMEASE PROTEIN MG189-RELATED"/>
    <property type="match status" value="1"/>
</dbReference>
<dbReference type="InterPro" id="IPR035906">
    <property type="entry name" value="MetI-like_sf"/>
</dbReference>
<dbReference type="GO" id="GO:0005886">
    <property type="term" value="C:plasma membrane"/>
    <property type="evidence" value="ECO:0007669"/>
    <property type="project" value="UniProtKB-SubCell"/>
</dbReference>
<evidence type="ECO:0000256" key="7">
    <source>
        <dbReference type="RuleBase" id="RU363032"/>
    </source>
</evidence>
<evidence type="ECO:0000256" key="6">
    <source>
        <dbReference type="ARBA" id="ARBA00023136"/>
    </source>
</evidence>
<feature type="transmembrane region" description="Helical" evidence="7">
    <location>
        <begin position="69"/>
        <end position="93"/>
    </location>
</feature>
<evidence type="ECO:0000256" key="5">
    <source>
        <dbReference type="ARBA" id="ARBA00022989"/>
    </source>
</evidence>
<sequence>MKKRSISPGKWILYLILAIQAAVTTYPLIWMVVSSLKDNVSFFADPWSIPKNPQFVNYVTAWKEGIQDYMINSIVITIATLFIVIILSCAFSFMVARFPFKGGGLLVGMFFAGMMIPVHCTLVPLYSMMNGLGWLDSLWALLFPYVASGLPLAIFLTYGHYQQIPMELEEAARMDGCGVIRMFLYIFLPLAKPVISTIGILTAISVWNEFIFANIIISDPLKKTLPVGLLALKGTYNTNYAAVSAALTISAIPIIIVYILMSGKIQAGMVSGAVKS</sequence>